<dbReference type="PANTHER" id="PTHR10010">
    <property type="entry name" value="SOLUTE CARRIER FAMILY 34 SODIUM PHOSPHATE , MEMBER 2-RELATED"/>
    <property type="match status" value="1"/>
</dbReference>
<evidence type="ECO:0000256" key="2">
    <source>
        <dbReference type="ARBA" id="ARBA00022475"/>
    </source>
</evidence>
<gene>
    <name evidence="7" type="ORF">ONT05_08385</name>
</gene>
<feature type="transmembrane region" description="Helical" evidence="6">
    <location>
        <begin position="253"/>
        <end position="279"/>
    </location>
</feature>
<dbReference type="PANTHER" id="PTHR10010:SF46">
    <property type="entry name" value="SODIUM-DEPENDENT PHOSPHATE TRANSPORT PROTEIN 2B"/>
    <property type="match status" value="1"/>
</dbReference>
<keyword evidence="3 6" id="KW-0812">Transmembrane</keyword>
<feature type="transmembrane region" description="Helical" evidence="6">
    <location>
        <begin position="48"/>
        <end position="71"/>
    </location>
</feature>
<dbReference type="RefSeq" id="WP_264959518.1">
    <property type="nucleotide sequence ID" value="NZ_JAPDUQ010000001.1"/>
</dbReference>
<dbReference type="InterPro" id="IPR003841">
    <property type="entry name" value="Na/Pi_transpt"/>
</dbReference>
<dbReference type="GO" id="GO:0005436">
    <property type="term" value="F:sodium:phosphate symporter activity"/>
    <property type="evidence" value="ECO:0007669"/>
    <property type="project" value="InterPro"/>
</dbReference>
<reference evidence="7" key="1">
    <citation type="submission" date="2022-11" db="EMBL/GenBank/DDBJ databases">
        <title>Genomic repertoires linked with pathogenic potency of arthritogenic Prevotella copri isolated from the gut of rheumatoid arthritis patients.</title>
        <authorList>
            <person name="Nii T."/>
            <person name="Maeda Y."/>
            <person name="Motooka D."/>
            <person name="Naito M."/>
            <person name="Matsumoto Y."/>
            <person name="Ogawa T."/>
            <person name="Oguro-Igashira E."/>
            <person name="Kishikawa T."/>
            <person name="Yamashita M."/>
            <person name="Koizumi S."/>
            <person name="Kurakawa T."/>
            <person name="Okumura R."/>
            <person name="Kayama H."/>
            <person name="Murakami M."/>
            <person name="Sakaguchi T."/>
            <person name="Das B."/>
            <person name="Nakamura S."/>
            <person name="Okada Y."/>
            <person name="Kumanogoh A."/>
            <person name="Takeda K."/>
        </authorList>
    </citation>
    <scope>NUCLEOTIDE SEQUENCE</scope>
    <source>
        <strain evidence="7">N016-13</strain>
    </source>
</reference>
<dbReference type="GO" id="GO:0044341">
    <property type="term" value="P:sodium-dependent phosphate transport"/>
    <property type="evidence" value="ECO:0007669"/>
    <property type="project" value="InterPro"/>
</dbReference>
<feature type="transmembrane region" description="Helical" evidence="6">
    <location>
        <begin position="181"/>
        <end position="207"/>
    </location>
</feature>
<keyword evidence="2" id="KW-1003">Cell membrane</keyword>
<dbReference type="InterPro" id="IPR038078">
    <property type="entry name" value="PhoU-like_sf"/>
</dbReference>
<keyword evidence="4 6" id="KW-1133">Transmembrane helix</keyword>
<dbReference type="SUPFAM" id="SSF109755">
    <property type="entry name" value="PhoU-like"/>
    <property type="match status" value="1"/>
</dbReference>
<evidence type="ECO:0000313" key="7">
    <source>
        <dbReference type="EMBL" id="MCW4093573.1"/>
    </source>
</evidence>
<protein>
    <submittedName>
        <fullName evidence="7">Na/Pi cotransporter family protein</fullName>
    </submittedName>
</protein>
<name>A0AAW5TXR4_9BACT</name>
<feature type="transmembrane region" description="Helical" evidence="6">
    <location>
        <begin position="78"/>
        <end position="100"/>
    </location>
</feature>
<dbReference type="Proteomes" id="UP001209074">
    <property type="component" value="Unassembled WGS sequence"/>
</dbReference>
<dbReference type="EMBL" id="JAPDUS010000012">
    <property type="protein sequence ID" value="MCW4093573.1"/>
    <property type="molecule type" value="Genomic_DNA"/>
</dbReference>
<feature type="transmembrane region" description="Helical" evidence="6">
    <location>
        <begin position="132"/>
        <end position="150"/>
    </location>
</feature>
<proteinExistence type="predicted"/>
<dbReference type="NCBIfam" id="NF037997">
    <property type="entry name" value="Na_Pi_symport"/>
    <property type="match status" value="1"/>
</dbReference>
<evidence type="ECO:0000256" key="3">
    <source>
        <dbReference type="ARBA" id="ARBA00022692"/>
    </source>
</evidence>
<sequence>MSIWIFFKLIGALALLMFGMKTMSDSLQKMAGPQLRHVLGTMTTNRLTGILSGTLITAAVQSSTATTVMTVSFVNAGLLTLAQAISVIMGANIGTTLTAWIMSAGFSFNITDFVWPAFFIAIILIYSKKRKIIGDFIFGISFMFLGLGTLRQTGIDMDLAHNQPVLEFFASFDPHSFQTTITFLIIGSILTMCVQSSAAVMAITMILCSTGVLPIYQGIALVMGENIGTTVTSNVAALTANTQARRAAMAHMVFNIFGVLWILCIFHPFIHLVCGWVGFDDAMEKTDPHFVANAAKLSFVLAAFHTTFNLANTFILVWFIPQIEKLVCKIIRPKKNADEDDFRLRFIQSGIMKTPEISVLEAQKEIHCFAERIQRMFGMVKTLLGETNEEKFVKLYSRIEKYEGISDNMEIEIAKYLDQVSDSHLSDETKAKIRAMLREISEIESIGDSCFNIARTLNRRFKSKEDFITSQYEHMHQMMELTDNALTQMNITLVGHKGDNDANLSFNIENEINNYRNQLKSQNINDVNNHLYTYAIGTMYMDIIQECEKLGDYVVNVVEARMGVRQHEA</sequence>
<evidence type="ECO:0000256" key="4">
    <source>
        <dbReference type="ARBA" id="ARBA00022989"/>
    </source>
</evidence>
<dbReference type="Gene3D" id="1.20.58.220">
    <property type="entry name" value="Phosphate transport system protein phou homolog 2, domain 2"/>
    <property type="match status" value="1"/>
</dbReference>
<dbReference type="AlphaFoldDB" id="A0AAW5TXR4"/>
<comment type="subcellular location">
    <subcellularLocation>
        <location evidence="1">Cell membrane</location>
        <topology evidence="1">Multi-pass membrane protein</topology>
    </subcellularLocation>
</comment>
<evidence type="ECO:0000256" key="6">
    <source>
        <dbReference type="SAM" id="Phobius"/>
    </source>
</evidence>
<keyword evidence="5 6" id="KW-0472">Membrane</keyword>
<organism evidence="7 8">
    <name type="scientific">Segatella copri</name>
    <dbReference type="NCBI Taxonomy" id="165179"/>
    <lineage>
        <taxon>Bacteria</taxon>
        <taxon>Pseudomonadati</taxon>
        <taxon>Bacteroidota</taxon>
        <taxon>Bacteroidia</taxon>
        <taxon>Bacteroidales</taxon>
        <taxon>Prevotellaceae</taxon>
        <taxon>Segatella</taxon>
    </lineage>
</organism>
<feature type="transmembrane region" description="Helical" evidence="6">
    <location>
        <begin position="299"/>
        <end position="320"/>
    </location>
</feature>
<dbReference type="Pfam" id="PF02690">
    <property type="entry name" value="Na_Pi_cotrans"/>
    <property type="match status" value="2"/>
</dbReference>
<evidence type="ECO:0000313" key="8">
    <source>
        <dbReference type="Proteomes" id="UP001209074"/>
    </source>
</evidence>
<comment type="caution">
    <text evidence="7">The sequence shown here is derived from an EMBL/GenBank/DDBJ whole genome shotgun (WGS) entry which is preliminary data.</text>
</comment>
<feature type="transmembrane region" description="Helical" evidence="6">
    <location>
        <begin position="106"/>
        <end position="125"/>
    </location>
</feature>
<evidence type="ECO:0000256" key="1">
    <source>
        <dbReference type="ARBA" id="ARBA00004651"/>
    </source>
</evidence>
<dbReference type="GO" id="GO:0005886">
    <property type="term" value="C:plasma membrane"/>
    <property type="evidence" value="ECO:0007669"/>
    <property type="project" value="UniProtKB-SubCell"/>
</dbReference>
<evidence type="ECO:0000256" key="5">
    <source>
        <dbReference type="ARBA" id="ARBA00023136"/>
    </source>
</evidence>
<accession>A0AAW5TXR4</accession>